<dbReference type="GO" id="GO:0003700">
    <property type="term" value="F:DNA-binding transcription factor activity"/>
    <property type="evidence" value="ECO:0007669"/>
    <property type="project" value="InterPro"/>
</dbReference>
<feature type="region of interest" description="Disordered" evidence="1">
    <location>
        <begin position="165"/>
        <end position="185"/>
    </location>
</feature>
<organism evidence="3 4">
    <name type="scientific">Serinibacter arcticus</name>
    <dbReference type="NCBI Taxonomy" id="1655435"/>
    <lineage>
        <taxon>Bacteria</taxon>
        <taxon>Bacillati</taxon>
        <taxon>Actinomycetota</taxon>
        <taxon>Actinomycetes</taxon>
        <taxon>Micrococcales</taxon>
        <taxon>Beutenbergiaceae</taxon>
        <taxon>Serinibacter</taxon>
    </lineage>
</organism>
<dbReference type="SMART" id="SM00347">
    <property type="entry name" value="HTH_MARR"/>
    <property type="match status" value="1"/>
</dbReference>
<dbReference type="InterPro" id="IPR039422">
    <property type="entry name" value="MarR/SlyA-like"/>
</dbReference>
<dbReference type="Gene3D" id="1.10.10.10">
    <property type="entry name" value="Winged helix-like DNA-binding domain superfamily/Winged helix DNA-binding domain"/>
    <property type="match status" value="1"/>
</dbReference>
<dbReference type="Proteomes" id="UP000297318">
    <property type="component" value="Unassembled WGS sequence"/>
</dbReference>
<sequence>MAVETRRGYWYATSDDPVGAVEVLNMLRRYREAERKMRARTRASMGMGETDLLALRFLLRAKQRGEVVRQKELADALEITGASASTLVDRLIRDGYARRVAHPHDRRSVAVETTTHSDEEVRATLGAMHTRMLEAVESLSTEELTAVATFLTNLTKVVEDDLRRQDEQDAEAAASVDAADEIAPS</sequence>
<reference evidence="3 4" key="1">
    <citation type="submission" date="2018-11" db="EMBL/GenBank/DDBJ databases">
        <title>Complete genome sequencing of the Actinobacteria Serinibacter sp. K3-2.</title>
        <authorList>
            <person name="Rakitin A.L."/>
            <person name="Beletsky A.V."/>
            <person name="Mardanov A.V."/>
            <person name="Ravin N.V."/>
            <person name="Gromova A.S."/>
            <person name="Filippova S.N."/>
            <person name="Gal'Chenko V.F."/>
        </authorList>
    </citation>
    <scope>NUCLEOTIDE SEQUENCE [LARGE SCALE GENOMIC DNA]</scope>
    <source>
        <strain evidence="3 4">K3-2</strain>
    </source>
</reference>
<evidence type="ECO:0000256" key="1">
    <source>
        <dbReference type="SAM" id="MobiDB-lite"/>
    </source>
</evidence>
<dbReference type="AlphaFoldDB" id="A0A4Z1E169"/>
<proteinExistence type="predicted"/>
<dbReference type="RefSeq" id="WP_135849631.1">
    <property type="nucleotide sequence ID" value="NZ_RHPJ01000002.1"/>
</dbReference>
<dbReference type="PROSITE" id="PS50995">
    <property type="entry name" value="HTH_MARR_2"/>
    <property type="match status" value="1"/>
</dbReference>
<accession>A0A4Z1E169</accession>
<dbReference type="InterPro" id="IPR036388">
    <property type="entry name" value="WH-like_DNA-bd_sf"/>
</dbReference>
<dbReference type="InterPro" id="IPR000835">
    <property type="entry name" value="HTH_MarR-typ"/>
</dbReference>
<dbReference type="PRINTS" id="PR00598">
    <property type="entry name" value="HTHMARR"/>
</dbReference>
<dbReference type="EMBL" id="RHPJ01000002">
    <property type="protein sequence ID" value="TGO05664.1"/>
    <property type="molecule type" value="Genomic_DNA"/>
</dbReference>
<feature type="domain" description="HTH marR-type" evidence="2">
    <location>
        <begin position="20"/>
        <end position="156"/>
    </location>
</feature>
<protein>
    <submittedName>
        <fullName evidence="3">Transcriptional regulator, MarR family</fullName>
    </submittedName>
</protein>
<dbReference type="GO" id="GO:0006950">
    <property type="term" value="P:response to stress"/>
    <property type="evidence" value="ECO:0007669"/>
    <property type="project" value="TreeGrafter"/>
</dbReference>
<evidence type="ECO:0000259" key="2">
    <source>
        <dbReference type="PROSITE" id="PS50995"/>
    </source>
</evidence>
<feature type="compositionally biased region" description="Low complexity" evidence="1">
    <location>
        <begin position="171"/>
        <end position="185"/>
    </location>
</feature>
<keyword evidence="4" id="KW-1185">Reference proteome</keyword>
<dbReference type="OrthoDB" id="162531at2"/>
<dbReference type="InterPro" id="IPR036390">
    <property type="entry name" value="WH_DNA-bd_sf"/>
</dbReference>
<gene>
    <name evidence="3" type="ORF">SERN_1668</name>
</gene>
<dbReference type="PANTHER" id="PTHR33164:SF43">
    <property type="entry name" value="HTH-TYPE TRANSCRIPTIONAL REPRESSOR YETL"/>
    <property type="match status" value="1"/>
</dbReference>
<dbReference type="Pfam" id="PF12802">
    <property type="entry name" value="MarR_2"/>
    <property type="match status" value="1"/>
</dbReference>
<comment type="caution">
    <text evidence="3">The sequence shown here is derived from an EMBL/GenBank/DDBJ whole genome shotgun (WGS) entry which is preliminary data.</text>
</comment>
<dbReference type="PANTHER" id="PTHR33164">
    <property type="entry name" value="TRANSCRIPTIONAL REGULATOR, MARR FAMILY"/>
    <property type="match status" value="1"/>
</dbReference>
<evidence type="ECO:0000313" key="3">
    <source>
        <dbReference type="EMBL" id="TGO05664.1"/>
    </source>
</evidence>
<evidence type="ECO:0000313" key="4">
    <source>
        <dbReference type="Proteomes" id="UP000297318"/>
    </source>
</evidence>
<dbReference type="SUPFAM" id="SSF46785">
    <property type="entry name" value="Winged helix' DNA-binding domain"/>
    <property type="match status" value="1"/>
</dbReference>
<name>A0A4Z1E169_9MICO</name>